<feature type="region of interest" description="Disordered" evidence="1">
    <location>
        <begin position="163"/>
        <end position="192"/>
    </location>
</feature>
<sequence length="1447" mass="154619">MVMRRVACWAVLFVAVGLIGGGGGGRLLAASPLWPEEEDPFRLSSADYDSGSEDAAVKVVEAFPCGAYSASTRSCEEMNGSGSFNTTCVITSSSSLDADVCVYGTGNVEIRPLVKIICPLKGCYIAFNVSGSITVGEHVEVIAGSVSLYATNVSLGRHTTINTTGMAGDPPSQTSGTPHSLEGAGGGHGGRGASCKVSNATNWGGDVYDWPELETPWSYGSKGGSLSADHQLGGDGGGRVMLRASEIMNVDGYVLAEGGVGSLRGGGGAGGSIIIQAVNLYGNGTISAAGGNGWGGGGGGRISLDFYSIQQDLEITVHGGQSFGCPQNAGAAGTIFECSLHSLKVSNGNFSTNTETPILGFSTKRLWSNVLVECNAKVLVPLLWSRVQVTGQIRVLSKGSICFGLSQRPVSEFELVAEELLMSDSVIKVYGAFRMYVKVLLMWDSKIQIDGGGDVILASMLEARNLVILKHGSVISSNAALGVYGQGLLNLSGPGDGIKARRLFLSLFYSIEVGPGSLLQAPLDEDVQSSLDALSACESKTCPTELITPPDDCHVNSSLSFTLQICRVEDITVGGIVRGSIIHIHRARTVTVTNDGAISASELGCKQGIGKGTFFKYGAAGGAGHGGQGGVGIYNGMRSVGGQQYGNAYLPCELGSGSGSAESADYSAGGGLIVIGSMKWPLSRLLIYGSVSSDGESNRGTTGNSNGTFKGGTGGGSGGTILFFLQRLLIEKNSSLSASGGNGGIHGGGGGGGGRIHFHWSNIATGDEYVQIASINGTVASSGGSGNEDGHIGEGGTVTGKKCPMGLYGIFCTECPVGTYKNVVGSNSSLCTACSLDSLPNRADFIYVRGGVTQPSCPYKCISAKYKMPNCYTPLEELIYTFGGPWFFAIILSAAIIILALILSAIRVKIGEGGVTYRATNAIQNDTYSSFPHLLSLAEVPGSIMRDETQSHVHRMYFMGPNTFREPWHLPYSPPDAIIPIVYEDAFNRFIDDINLVAAYEWWEGSVHSILSVLAYPCAWSWKQWRRRKKIHRLQEFVRSEYDHSCLRSCRSRALYKGLKVGSTPDLMVAYIDFFLGGDEKRLDVTFMIQKRFPMCLIFGGDGSYMSPYHLHCDSIQSNLLVQYVCTTTWNRLVDGLNAQLRTVKQGSIRSTLGPVVSWINSHANPQLELHGVRVELGWFQATASGYYQLGIVLAVNEHFYKNHDHHEHAPDSGDRSRKNFAVTLQCSRQASQGQPCGSNAVSRKRLTGGVNGGVINEGTLKSLEYKRDYLFPFSLLLQNCRPIGYAERLQLLICIVLVGDFSITLLMLVQYYWISVGAFLAVLLIPPLALLSPFLAGLNALFSRGPKRSSVTRIFTLWNTTSVVNIIVAIIYGAMYCGISSLTMSSVHASHTKGFKSREDNEWWILPLALFLVKSLQAGLVNWHVANLEIQDYSLFSLDPDRFWAR</sequence>
<dbReference type="RefSeq" id="XP_010239604.1">
    <property type="nucleotide sequence ID" value="XM_010241302.3"/>
</dbReference>
<dbReference type="eggNOG" id="ENOG502QVTJ">
    <property type="taxonomic scope" value="Eukaryota"/>
</dbReference>
<dbReference type="InterPro" id="IPR058316">
    <property type="entry name" value="DUF8003"/>
</dbReference>
<gene>
    <name evidence="5" type="primary">LOC100837347</name>
    <name evidence="4" type="ORF">BRADI_5g00847v3</name>
</gene>
<organism evidence="5">
    <name type="scientific">Brachypodium distachyon</name>
    <name type="common">Purple false brome</name>
    <name type="synonym">Trachynia distachya</name>
    <dbReference type="NCBI Taxonomy" id="15368"/>
    <lineage>
        <taxon>Eukaryota</taxon>
        <taxon>Viridiplantae</taxon>
        <taxon>Streptophyta</taxon>
        <taxon>Embryophyta</taxon>
        <taxon>Tracheophyta</taxon>
        <taxon>Spermatophyta</taxon>
        <taxon>Magnoliopsida</taxon>
        <taxon>Liliopsida</taxon>
        <taxon>Poales</taxon>
        <taxon>Poaceae</taxon>
        <taxon>BOP clade</taxon>
        <taxon>Pooideae</taxon>
        <taxon>Stipodae</taxon>
        <taxon>Brachypodieae</taxon>
        <taxon>Brachypodium</taxon>
    </lineage>
</organism>
<keyword evidence="2" id="KW-0812">Transmembrane</keyword>
<evidence type="ECO:0000256" key="2">
    <source>
        <dbReference type="SAM" id="Phobius"/>
    </source>
</evidence>
<name>I1IVI8_BRADI</name>
<evidence type="ECO:0000259" key="3">
    <source>
        <dbReference type="Pfam" id="PF26010"/>
    </source>
</evidence>
<accession>I1IVI8</accession>
<dbReference type="EMBL" id="CM000884">
    <property type="protein sequence ID" value="KQJ81459.1"/>
    <property type="molecule type" value="Genomic_DNA"/>
</dbReference>
<dbReference type="OrthoDB" id="122018at2759"/>
<dbReference type="GeneID" id="100837347"/>
<dbReference type="Pfam" id="PF26010">
    <property type="entry name" value="DUF8003"/>
    <property type="match status" value="1"/>
</dbReference>
<dbReference type="PANTHER" id="PTHR31513">
    <property type="entry name" value="EPHRIN TYPE-B RECEPTOR"/>
    <property type="match status" value="1"/>
</dbReference>
<dbReference type="EnsemblPlants" id="KQJ81459">
    <property type="protein sequence ID" value="KQJ81459"/>
    <property type="gene ID" value="BRADI_5g00847v3"/>
</dbReference>
<reference evidence="5" key="3">
    <citation type="submission" date="2018-08" db="UniProtKB">
        <authorList>
            <consortium name="EnsemblPlants"/>
        </authorList>
    </citation>
    <scope>IDENTIFICATION</scope>
    <source>
        <strain evidence="5">cv. Bd21</strain>
    </source>
</reference>
<dbReference type="OMA" id="QAGFVNW"/>
<keyword evidence="2" id="KW-1133">Transmembrane helix</keyword>
<feature type="transmembrane region" description="Helical" evidence="2">
    <location>
        <begin position="1405"/>
        <end position="1426"/>
    </location>
</feature>
<feature type="compositionally biased region" description="Polar residues" evidence="1">
    <location>
        <begin position="163"/>
        <end position="178"/>
    </location>
</feature>
<feature type="transmembrane region" description="Helical" evidence="2">
    <location>
        <begin position="1364"/>
        <end position="1385"/>
    </location>
</feature>
<reference evidence="4" key="2">
    <citation type="submission" date="2017-06" db="EMBL/GenBank/DDBJ databases">
        <title>WGS assembly of Brachypodium distachyon.</title>
        <authorList>
            <consortium name="The International Brachypodium Initiative"/>
            <person name="Lucas S."/>
            <person name="Harmon-Smith M."/>
            <person name="Lail K."/>
            <person name="Tice H."/>
            <person name="Grimwood J."/>
            <person name="Bruce D."/>
            <person name="Barry K."/>
            <person name="Shu S."/>
            <person name="Lindquist E."/>
            <person name="Wang M."/>
            <person name="Pitluck S."/>
            <person name="Vogel J.P."/>
            <person name="Garvin D.F."/>
            <person name="Mockler T.C."/>
            <person name="Schmutz J."/>
            <person name="Rokhsar D."/>
            <person name="Bevan M.W."/>
        </authorList>
    </citation>
    <scope>NUCLEOTIDE SEQUENCE</scope>
    <source>
        <strain evidence="4">Bd21</strain>
    </source>
</reference>
<keyword evidence="2" id="KW-0472">Membrane</keyword>
<dbReference type="ExpressionAtlas" id="I1IVI8">
    <property type="expression patterns" value="baseline"/>
</dbReference>
<reference evidence="4 5" key="1">
    <citation type="journal article" date="2010" name="Nature">
        <title>Genome sequencing and analysis of the model grass Brachypodium distachyon.</title>
        <authorList>
            <consortium name="International Brachypodium Initiative"/>
        </authorList>
    </citation>
    <scope>NUCLEOTIDE SEQUENCE [LARGE SCALE GENOMIC DNA]</scope>
    <source>
        <strain evidence="4 5">Bd21</strain>
    </source>
</reference>
<evidence type="ECO:0000313" key="5">
    <source>
        <dbReference type="EnsemblPlants" id="KQJ81459"/>
    </source>
</evidence>
<evidence type="ECO:0000313" key="6">
    <source>
        <dbReference type="Proteomes" id="UP000008810"/>
    </source>
</evidence>
<feature type="compositionally biased region" description="Gly residues" evidence="1">
    <location>
        <begin position="183"/>
        <end position="192"/>
    </location>
</feature>
<feature type="transmembrane region" description="Helical" evidence="2">
    <location>
        <begin position="878"/>
        <end position="903"/>
    </location>
</feature>
<dbReference type="PANTHER" id="PTHR31513:SF2">
    <property type="entry name" value="MRAZ"/>
    <property type="match status" value="1"/>
</dbReference>
<feature type="region of interest" description="Disordered" evidence="1">
    <location>
        <begin position="693"/>
        <end position="712"/>
    </location>
</feature>
<dbReference type="Gramene" id="KQJ81459">
    <property type="protein sequence ID" value="KQJ81459"/>
    <property type="gene ID" value="BRADI_5g00847v3"/>
</dbReference>
<feature type="transmembrane region" description="Helical" evidence="2">
    <location>
        <begin position="1320"/>
        <end position="1343"/>
    </location>
</feature>
<proteinExistence type="predicted"/>
<dbReference type="STRING" id="15368.I1IVI8"/>
<dbReference type="HOGENOM" id="CLU_005411_0_0_1"/>
<evidence type="ECO:0000313" key="4">
    <source>
        <dbReference type="EMBL" id="KQJ81459.1"/>
    </source>
</evidence>
<dbReference type="KEGG" id="bdi:100837347"/>
<dbReference type="Proteomes" id="UP000008810">
    <property type="component" value="Chromosome 5"/>
</dbReference>
<evidence type="ECO:0000256" key="1">
    <source>
        <dbReference type="SAM" id="MobiDB-lite"/>
    </source>
</evidence>
<feature type="domain" description="DUF8003" evidence="3">
    <location>
        <begin position="798"/>
        <end position="872"/>
    </location>
</feature>
<protein>
    <recommendedName>
        <fullName evidence="3">DUF8003 domain-containing protein</fullName>
    </recommendedName>
</protein>
<feature type="transmembrane region" description="Helical" evidence="2">
    <location>
        <begin position="1292"/>
        <end position="1314"/>
    </location>
</feature>
<keyword evidence="6" id="KW-1185">Reference proteome</keyword>